<name>A0AA37LLS2_9PEZI</name>
<evidence type="ECO:0000313" key="2">
    <source>
        <dbReference type="Proteomes" id="UP001055172"/>
    </source>
</evidence>
<dbReference type="Proteomes" id="UP001055172">
    <property type="component" value="Unassembled WGS sequence"/>
</dbReference>
<evidence type="ECO:0000313" key="1">
    <source>
        <dbReference type="EMBL" id="GJC77409.1"/>
    </source>
</evidence>
<dbReference type="AlphaFoldDB" id="A0AA37LLS2"/>
<proteinExistence type="predicted"/>
<sequence>MTATCVSYNPSDIDTQRFWDLDVARNKASLEVPFGFPAKLNSPLAWTGADIESNQSEWRLVLTSEEVAAIDVALKKFEAKYQDLSEITAATFELPVEFSQRLRKLSDHLYNGVGFQIIHGLDPSKYDAKQKITVYAGVSAHVCPQRGFIDVVAKGVVGKPSFDALQTVRR</sequence>
<protein>
    <submittedName>
        <fullName evidence="1">Taurine hydroxylase-like protein SAT17</fullName>
    </submittedName>
</protein>
<gene>
    <name evidence="1" type="ORF">ColLi_00247</name>
</gene>
<keyword evidence="2" id="KW-1185">Reference proteome</keyword>
<dbReference type="EMBL" id="BPPX01000001">
    <property type="protein sequence ID" value="GJC77409.1"/>
    <property type="molecule type" value="Genomic_DNA"/>
</dbReference>
<comment type="caution">
    <text evidence="1">The sequence shown here is derived from an EMBL/GenBank/DDBJ whole genome shotgun (WGS) entry which is preliminary data.</text>
</comment>
<accession>A0AA37LLS2</accession>
<organism evidence="1 2">
    <name type="scientific">Colletotrichum liriopes</name>
    <dbReference type="NCBI Taxonomy" id="708192"/>
    <lineage>
        <taxon>Eukaryota</taxon>
        <taxon>Fungi</taxon>
        <taxon>Dikarya</taxon>
        <taxon>Ascomycota</taxon>
        <taxon>Pezizomycotina</taxon>
        <taxon>Sordariomycetes</taxon>
        <taxon>Hypocreomycetidae</taxon>
        <taxon>Glomerellales</taxon>
        <taxon>Glomerellaceae</taxon>
        <taxon>Colletotrichum</taxon>
        <taxon>Colletotrichum spaethianum species complex</taxon>
    </lineage>
</organism>
<reference evidence="1 2" key="1">
    <citation type="submission" date="2021-07" db="EMBL/GenBank/DDBJ databases">
        <title>Genome data of Colletotrichum spaethianum.</title>
        <authorList>
            <person name="Utami Y.D."/>
            <person name="Hiruma K."/>
        </authorList>
    </citation>
    <scope>NUCLEOTIDE SEQUENCE [LARGE SCALE GENOMIC DNA]</scope>
    <source>
        <strain evidence="1 2">MAFF 242679</strain>
    </source>
</reference>